<evidence type="ECO:0000313" key="1">
    <source>
        <dbReference type="EMBL" id="RZC65456.1"/>
    </source>
</evidence>
<dbReference type="Gramene" id="RZC65456">
    <property type="protein sequence ID" value="RZC65456"/>
    <property type="gene ID" value="C5167_009146"/>
</dbReference>
<dbReference type="Proteomes" id="UP000316621">
    <property type="component" value="Chromosome 6"/>
</dbReference>
<protein>
    <submittedName>
        <fullName evidence="1">Uncharacterized protein</fullName>
    </submittedName>
</protein>
<reference evidence="1 2" key="1">
    <citation type="journal article" date="2018" name="Science">
        <title>The opium poppy genome and morphinan production.</title>
        <authorList>
            <person name="Guo L."/>
            <person name="Winzer T."/>
            <person name="Yang X."/>
            <person name="Li Y."/>
            <person name="Ning Z."/>
            <person name="He Z."/>
            <person name="Teodor R."/>
            <person name="Lu Y."/>
            <person name="Bowser T.A."/>
            <person name="Graham I.A."/>
            <person name="Ye K."/>
        </authorList>
    </citation>
    <scope>NUCLEOTIDE SEQUENCE [LARGE SCALE GENOMIC DNA]</scope>
    <source>
        <strain evidence="2">cv. HN1</strain>
        <tissue evidence="1">Leaves</tissue>
    </source>
</reference>
<organism evidence="1 2">
    <name type="scientific">Papaver somniferum</name>
    <name type="common">Opium poppy</name>
    <dbReference type="NCBI Taxonomy" id="3469"/>
    <lineage>
        <taxon>Eukaryota</taxon>
        <taxon>Viridiplantae</taxon>
        <taxon>Streptophyta</taxon>
        <taxon>Embryophyta</taxon>
        <taxon>Tracheophyta</taxon>
        <taxon>Spermatophyta</taxon>
        <taxon>Magnoliopsida</taxon>
        <taxon>Ranunculales</taxon>
        <taxon>Papaveraceae</taxon>
        <taxon>Papaveroideae</taxon>
        <taxon>Papaver</taxon>
    </lineage>
</organism>
<dbReference type="AlphaFoldDB" id="A0A4Y7JXZ8"/>
<keyword evidence="2" id="KW-1185">Reference proteome</keyword>
<accession>A0A4Y7JXZ8</accession>
<proteinExistence type="predicted"/>
<dbReference type="EMBL" id="CM010720">
    <property type="protein sequence ID" value="RZC65456.1"/>
    <property type="molecule type" value="Genomic_DNA"/>
</dbReference>
<name>A0A4Y7JXZ8_PAPSO</name>
<sequence length="130" mass="15059">MTKIPLYLHPCAVVRLSKRVIWSICKTFRDINPTSSLRGIEVIYQLKGKNKTNNCRVKYSNLPDYSDPLYKRCTIRIEVTLTSSHPQATTFLIHKFSLSLPSFLLLFIRSRLSVKLNRKHISLINLNSQP</sequence>
<evidence type="ECO:0000313" key="2">
    <source>
        <dbReference type="Proteomes" id="UP000316621"/>
    </source>
</evidence>
<gene>
    <name evidence="1" type="ORF">C5167_009146</name>
</gene>